<dbReference type="AlphaFoldDB" id="A0A0K9CMA6"/>
<dbReference type="GO" id="GO:0044718">
    <property type="term" value="P:siderophore transmembrane transport"/>
    <property type="evidence" value="ECO:0007669"/>
    <property type="project" value="TreeGrafter"/>
</dbReference>
<keyword evidence="10" id="KW-0732">Signal</keyword>
<dbReference type="Proteomes" id="UP000004650">
    <property type="component" value="Unassembled WGS sequence"/>
</dbReference>
<evidence type="ECO:0008006" key="15">
    <source>
        <dbReference type="Google" id="ProtNLM"/>
    </source>
</evidence>
<dbReference type="InterPro" id="IPR036942">
    <property type="entry name" value="Beta-barrel_TonB_sf"/>
</dbReference>
<protein>
    <recommendedName>
        <fullName evidence="15">Hemin receptor</fullName>
    </recommendedName>
</protein>
<reference evidence="14" key="1">
    <citation type="submission" date="2009-02" db="EMBL/GenBank/DDBJ databases">
        <title>The Genome Sequence of Shigella sp. D9.</title>
        <authorList>
            <consortium name="The Broad Institute Genome Sequencing Platform"/>
            <person name="Ward D."/>
            <person name="Young S.K."/>
            <person name="Kodira C.D."/>
            <person name="Zeng Q."/>
            <person name="Koehrsen M."/>
            <person name="Alvarado L."/>
            <person name="Berlin A."/>
            <person name="Borenstein D."/>
            <person name="Chen Z."/>
            <person name="Engels R."/>
            <person name="Freedman E."/>
            <person name="Gellesch M."/>
            <person name="Goldberg J."/>
            <person name="Griggs A."/>
            <person name="Gujja S."/>
            <person name="Heiman D."/>
            <person name="Hepburn T."/>
            <person name="Howarth C."/>
            <person name="Jen D."/>
            <person name="Larson L."/>
            <person name="Lewis B."/>
            <person name="Mehta T."/>
            <person name="Park D."/>
            <person name="Pearson M."/>
            <person name="Roberts A."/>
            <person name="Saif S."/>
            <person name="Shea T."/>
            <person name="Shenoy N."/>
            <person name="Sisk P."/>
            <person name="Stolte C."/>
            <person name="Sykes S."/>
            <person name="Walk T."/>
            <person name="White J."/>
            <person name="Yandava C."/>
            <person name="Allen-Vercoe E."/>
            <person name="Strauss J."/>
            <person name="Sibley C."/>
            <person name="White A."/>
            <person name="Ambrose C."/>
            <person name="Lander E."/>
            <person name="Nusbaum C."/>
            <person name="Galagan J."/>
            <person name="Birren B."/>
        </authorList>
    </citation>
    <scope>NUCLEOTIDE SEQUENCE [LARGE SCALE GENOMIC DNA]</scope>
    <source>
        <strain evidence="14">D11</strain>
    </source>
</reference>
<dbReference type="InterPro" id="IPR012910">
    <property type="entry name" value="Plug_dom"/>
</dbReference>
<keyword evidence="7 8" id="KW-0998">Cell outer membrane</keyword>
<keyword evidence="6 8" id="KW-0472">Membrane</keyword>
<keyword evidence="5 9" id="KW-0798">TonB box</keyword>
<evidence type="ECO:0000256" key="2">
    <source>
        <dbReference type="ARBA" id="ARBA00022448"/>
    </source>
</evidence>
<evidence type="ECO:0000259" key="12">
    <source>
        <dbReference type="Pfam" id="PF07715"/>
    </source>
</evidence>
<dbReference type="SUPFAM" id="SSF56935">
    <property type="entry name" value="Porins"/>
    <property type="match status" value="1"/>
</dbReference>
<feature type="domain" description="TonB-dependent receptor plug" evidence="12">
    <location>
        <begin position="42"/>
        <end position="147"/>
    </location>
</feature>
<gene>
    <name evidence="13" type="ORF">PSAG_04527</name>
</gene>
<dbReference type="InterPro" id="IPR039426">
    <property type="entry name" value="TonB-dep_rcpt-like"/>
</dbReference>
<reference evidence="13 14" key="2">
    <citation type="submission" date="2013-10" db="EMBL/GenBank/DDBJ databases">
        <title>The Genome Sequence of Fusobacterium nucleatum subsp. animalis D11.</title>
        <authorList>
            <consortium name="The Broad Institute Genomics Platform"/>
            <person name="Earl A."/>
            <person name="Ward D."/>
            <person name="Feldgarden M."/>
            <person name="Gevers D."/>
            <person name="Kostic A."/>
            <person name="Garrett W."/>
            <person name="Young S.K."/>
            <person name="Zeng Q."/>
            <person name="Gargeya S."/>
            <person name="Fitzgerald M."/>
            <person name="Abouelleil A."/>
            <person name="Alvarado L."/>
            <person name="Berlin A.M."/>
            <person name="Chapman S.B."/>
            <person name="Gainer-Dewar J."/>
            <person name="Goldberg J."/>
            <person name="Gnerre S."/>
            <person name="Griggs A."/>
            <person name="Gujja S."/>
            <person name="Hansen M."/>
            <person name="Howarth C."/>
            <person name="Imamovic A."/>
            <person name="Ireland A."/>
            <person name="Larimer J."/>
            <person name="McCowan C."/>
            <person name="Murphy C."/>
            <person name="Pearson M."/>
            <person name="Poon T.W."/>
            <person name="Priest M."/>
            <person name="Roberts A."/>
            <person name="Saif S."/>
            <person name="Shea T."/>
            <person name="Sykes S."/>
            <person name="Wortman J."/>
            <person name="Nusbaum C."/>
            <person name="Birren B."/>
        </authorList>
    </citation>
    <scope>NUCLEOTIDE SEQUENCE [LARGE SCALE GENOMIC DNA]</scope>
    <source>
        <strain evidence="13 14">D11</strain>
    </source>
</reference>
<dbReference type="GO" id="GO:0015344">
    <property type="term" value="F:siderophore uptake transmembrane transporter activity"/>
    <property type="evidence" value="ECO:0007669"/>
    <property type="project" value="TreeGrafter"/>
</dbReference>
<comment type="caution">
    <text evidence="13">The sequence shown here is derived from an EMBL/GenBank/DDBJ whole genome shotgun (WGS) entry which is preliminary data.</text>
</comment>
<evidence type="ECO:0000256" key="10">
    <source>
        <dbReference type="SAM" id="SignalP"/>
    </source>
</evidence>
<dbReference type="PANTHER" id="PTHR30069:SF27">
    <property type="entry name" value="BLL4766 PROTEIN"/>
    <property type="match status" value="1"/>
</dbReference>
<evidence type="ECO:0000256" key="7">
    <source>
        <dbReference type="ARBA" id="ARBA00023237"/>
    </source>
</evidence>
<evidence type="ECO:0000256" key="5">
    <source>
        <dbReference type="ARBA" id="ARBA00023077"/>
    </source>
</evidence>
<dbReference type="CDD" id="cd01347">
    <property type="entry name" value="ligand_gated_channel"/>
    <property type="match status" value="1"/>
</dbReference>
<dbReference type="PROSITE" id="PS52016">
    <property type="entry name" value="TONB_DEPENDENT_REC_3"/>
    <property type="match status" value="1"/>
</dbReference>
<keyword evidence="4 8" id="KW-0812">Transmembrane</keyword>
<dbReference type="GO" id="GO:0009279">
    <property type="term" value="C:cell outer membrane"/>
    <property type="evidence" value="ECO:0007669"/>
    <property type="project" value="UniProtKB-SubCell"/>
</dbReference>
<evidence type="ECO:0000256" key="4">
    <source>
        <dbReference type="ARBA" id="ARBA00022692"/>
    </source>
</evidence>
<evidence type="ECO:0000256" key="8">
    <source>
        <dbReference type="PROSITE-ProRule" id="PRU01360"/>
    </source>
</evidence>
<dbReference type="EMBL" id="ACDS02000011">
    <property type="protein sequence ID" value="KMV76094.1"/>
    <property type="molecule type" value="Genomic_DNA"/>
</dbReference>
<dbReference type="InterPro" id="IPR000531">
    <property type="entry name" value="Beta-barrel_TonB"/>
</dbReference>
<accession>A0A0K9CMA6</accession>
<dbReference type="InterPro" id="IPR037066">
    <property type="entry name" value="Plug_dom_sf"/>
</dbReference>
<organism evidence="13 14">
    <name type="scientific">Fusobacterium animalis D11</name>
    <dbReference type="NCBI Taxonomy" id="556264"/>
    <lineage>
        <taxon>Bacteria</taxon>
        <taxon>Fusobacteriati</taxon>
        <taxon>Fusobacteriota</taxon>
        <taxon>Fusobacteriia</taxon>
        <taxon>Fusobacteriales</taxon>
        <taxon>Fusobacteriaceae</taxon>
        <taxon>Fusobacterium</taxon>
    </lineage>
</organism>
<evidence type="ECO:0000256" key="1">
    <source>
        <dbReference type="ARBA" id="ARBA00004571"/>
    </source>
</evidence>
<keyword evidence="2 8" id="KW-0813">Transport</keyword>
<evidence type="ECO:0000313" key="14">
    <source>
        <dbReference type="Proteomes" id="UP000004650"/>
    </source>
</evidence>
<evidence type="ECO:0000256" key="9">
    <source>
        <dbReference type="RuleBase" id="RU003357"/>
    </source>
</evidence>
<proteinExistence type="inferred from homology"/>
<dbReference type="Pfam" id="PF00593">
    <property type="entry name" value="TonB_dep_Rec_b-barrel"/>
    <property type="match status" value="1"/>
</dbReference>
<dbReference type="Gene3D" id="2.40.170.20">
    <property type="entry name" value="TonB-dependent receptor, beta-barrel domain"/>
    <property type="match status" value="1"/>
</dbReference>
<evidence type="ECO:0000313" key="13">
    <source>
        <dbReference type="EMBL" id="KMV76094.1"/>
    </source>
</evidence>
<dbReference type="Gene3D" id="2.170.130.10">
    <property type="entry name" value="TonB-dependent receptor, plug domain"/>
    <property type="match status" value="1"/>
</dbReference>
<evidence type="ECO:0000259" key="11">
    <source>
        <dbReference type="Pfam" id="PF00593"/>
    </source>
</evidence>
<name>A0A0K9CMA6_9FUSO</name>
<comment type="similarity">
    <text evidence="8 9">Belongs to the TonB-dependent receptor family.</text>
</comment>
<feature type="chain" id="PRO_5005523824" description="Hemin receptor" evidence="10">
    <location>
        <begin position="21"/>
        <end position="657"/>
    </location>
</feature>
<dbReference type="PANTHER" id="PTHR30069">
    <property type="entry name" value="TONB-DEPENDENT OUTER MEMBRANE RECEPTOR"/>
    <property type="match status" value="1"/>
</dbReference>
<sequence length="657" mass="73560">MKKKFLLLALIVLGGISAFAEESPVLELKQTVVTSDSFGTPVRETAKNMTVISAKEIKEKGAKTIADALRGVPGVVVRQMDGAPPMIDLRGSGATSQFNTVILLDGIPVSGLAGFNLNTVPVDEIEKIEVLQGAGAVMYGDGAIGGVVNIITKAPTKKIVYGGAGLEVGSWRTIRENVYLGGKIGDKFLLNGSYSGNTSKDYRDRAPQYENKKDKRDSLWLRGKYLLDNGSIAVNYNHSEDKDYYTGSLSKKQFDDNPRQVGSWNGYTYGINDIINAKYNQKINDKLDIFLTSGYYHNKDKFQKNSTSEYFLRPEVKVTYTKDSYVTLGLDYRDGKREFKDDVFVNGISQKAPDDKRKSFAGYIMNKSTFGNLQFTQGYRREKVKYEYSSKVYDPMTWQLKEIKPKSADYSNNDSFEFGVNYLYSDTGNVFFNYTRALRTPTIQDAGAWYGPVKTQKNDIFEIGLRDAYKNTSISTSVFYINSKNEIYYDKTNPFSSNNQNFDGKVRRIGAQLSLAHYFDKITLRERVSYIVPKVTSGTYDGKEFAGVSRWTANVGATYNITKGLTANVDGYYQSNAYAEDDFDNYFSKGNNYVTVDANLSYAFENGIELYTGVSNLFDKKYANAVTSTRSTFGAGPRKVYYPANGRSVYAGIKYTF</sequence>
<evidence type="ECO:0000256" key="6">
    <source>
        <dbReference type="ARBA" id="ARBA00023136"/>
    </source>
</evidence>
<feature type="signal peptide" evidence="10">
    <location>
        <begin position="1"/>
        <end position="20"/>
    </location>
</feature>
<dbReference type="Pfam" id="PF07715">
    <property type="entry name" value="Plug"/>
    <property type="match status" value="1"/>
</dbReference>
<evidence type="ECO:0000256" key="3">
    <source>
        <dbReference type="ARBA" id="ARBA00022452"/>
    </source>
</evidence>
<comment type="subcellular location">
    <subcellularLocation>
        <location evidence="1 8">Cell outer membrane</location>
        <topology evidence="1 8">Multi-pass membrane protein</topology>
    </subcellularLocation>
</comment>
<keyword evidence="3 8" id="KW-1134">Transmembrane beta strand</keyword>
<feature type="domain" description="TonB-dependent receptor-like beta-barrel" evidence="11">
    <location>
        <begin position="183"/>
        <end position="617"/>
    </location>
</feature>